<comment type="caution">
    <text evidence="3">The sequence shown here is derived from an EMBL/GenBank/DDBJ whole genome shotgun (WGS) entry which is preliminary data.</text>
</comment>
<organism evidence="3 4">
    <name type="scientific">Streptomyces rectiviolaceus</name>
    <dbReference type="NCBI Taxonomy" id="332591"/>
    <lineage>
        <taxon>Bacteria</taxon>
        <taxon>Bacillati</taxon>
        <taxon>Actinomycetota</taxon>
        <taxon>Actinomycetes</taxon>
        <taxon>Kitasatosporales</taxon>
        <taxon>Streptomycetaceae</taxon>
        <taxon>Streptomyces</taxon>
    </lineage>
</organism>
<sequence>MTDRTLPGRAGPHPPPGQPPPATAARRLEPPPWLGVTQGLRLPWLVAIVAVCAVGVVLADLEGSARPRLLLLLAAPLLPMLCVAGSYSGKADPFAEVTRTTPAGGLRILLMRTCQVLTLCVPLLTVAAALMPRGGLPLHTSVGWLLPCLTLTLATLLLSSYVGSWAASLLTSCGWLLVVALLAKPYVEHKGRADWPDRMAMALGHVQLKFVDHLVTIALGAVSAVLAELLVLRRHAFSRPESR</sequence>
<evidence type="ECO:0000313" key="4">
    <source>
        <dbReference type="Proteomes" id="UP001501637"/>
    </source>
</evidence>
<protein>
    <submittedName>
        <fullName evidence="3">Uncharacterized protein</fullName>
    </submittedName>
</protein>
<feature type="transmembrane region" description="Helical" evidence="2">
    <location>
        <begin position="109"/>
        <end position="130"/>
    </location>
</feature>
<dbReference type="Proteomes" id="UP001501637">
    <property type="component" value="Unassembled WGS sequence"/>
</dbReference>
<feature type="transmembrane region" description="Helical" evidence="2">
    <location>
        <begin position="68"/>
        <end position="89"/>
    </location>
</feature>
<accession>A0ABP6NID2</accession>
<dbReference type="RefSeq" id="WP_344529983.1">
    <property type="nucleotide sequence ID" value="NZ_BAAAUG010000207.1"/>
</dbReference>
<gene>
    <name evidence="3" type="ORF">GCM10010449_79570</name>
</gene>
<feature type="transmembrane region" description="Helical" evidence="2">
    <location>
        <begin position="42"/>
        <end position="61"/>
    </location>
</feature>
<keyword evidence="2" id="KW-0812">Transmembrane</keyword>
<keyword evidence="2" id="KW-1133">Transmembrane helix</keyword>
<feature type="transmembrane region" description="Helical" evidence="2">
    <location>
        <begin position="165"/>
        <end position="187"/>
    </location>
</feature>
<keyword evidence="4" id="KW-1185">Reference proteome</keyword>
<name>A0ABP6NID2_9ACTN</name>
<evidence type="ECO:0000313" key="3">
    <source>
        <dbReference type="EMBL" id="GAA3149167.1"/>
    </source>
</evidence>
<feature type="region of interest" description="Disordered" evidence="1">
    <location>
        <begin position="1"/>
        <end position="29"/>
    </location>
</feature>
<feature type="compositionally biased region" description="Pro residues" evidence="1">
    <location>
        <begin position="12"/>
        <end position="22"/>
    </location>
</feature>
<feature type="transmembrane region" description="Helical" evidence="2">
    <location>
        <begin position="208"/>
        <end position="232"/>
    </location>
</feature>
<evidence type="ECO:0000256" key="1">
    <source>
        <dbReference type="SAM" id="MobiDB-lite"/>
    </source>
</evidence>
<proteinExistence type="predicted"/>
<reference evidence="4" key="1">
    <citation type="journal article" date="2019" name="Int. J. Syst. Evol. Microbiol.">
        <title>The Global Catalogue of Microorganisms (GCM) 10K type strain sequencing project: providing services to taxonomists for standard genome sequencing and annotation.</title>
        <authorList>
            <consortium name="The Broad Institute Genomics Platform"/>
            <consortium name="The Broad Institute Genome Sequencing Center for Infectious Disease"/>
            <person name="Wu L."/>
            <person name="Ma J."/>
        </authorList>
    </citation>
    <scope>NUCLEOTIDE SEQUENCE [LARGE SCALE GENOMIC DNA]</scope>
    <source>
        <strain evidence="4">JCM 9092</strain>
    </source>
</reference>
<feature type="transmembrane region" description="Helical" evidence="2">
    <location>
        <begin position="142"/>
        <end position="159"/>
    </location>
</feature>
<keyword evidence="2" id="KW-0472">Membrane</keyword>
<evidence type="ECO:0000256" key="2">
    <source>
        <dbReference type="SAM" id="Phobius"/>
    </source>
</evidence>
<dbReference type="EMBL" id="BAAAUG010000207">
    <property type="protein sequence ID" value="GAA3149167.1"/>
    <property type="molecule type" value="Genomic_DNA"/>
</dbReference>